<evidence type="ECO:0000313" key="2">
    <source>
        <dbReference type="EMBL" id="MBB5999774.1"/>
    </source>
</evidence>
<feature type="compositionally biased region" description="Basic and acidic residues" evidence="1">
    <location>
        <begin position="127"/>
        <end position="136"/>
    </location>
</feature>
<dbReference type="AlphaFoldDB" id="A0A841EBG6"/>
<accession>A0A841EBG6</accession>
<organism evidence="2 3">
    <name type="scientific">Streptomonospora salina</name>
    <dbReference type="NCBI Taxonomy" id="104205"/>
    <lineage>
        <taxon>Bacteria</taxon>
        <taxon>Bacillati</taxon>
        <taxon>Actinomycetota</taxon>
        <taxon>Actinomycetes</taxon>
        <taxon>Streptosporangiales</taxon>
        <taxon>Nocardiopsidaceae</taxon>
        <taxon>Streptomonospora</taxon>
    </lineage>
</organism>
<dbReference type="RefSeq" id="WP_184636836.1">
    <property type="nucleotide sequence ID" value="NZ_BAABKT010000039.1"/>
</dbReference>
<keyword evidence="3" id="KW-1185">Reference proteome</keyword>
<feature type="region of interest" description="Disordered" evidence="1">
    <location>
        <begin position="115"/>
        <end position="136"/>
    </location>
</feature>
<sequence>MRKLSRTVRDRLGRLTEPHRGARAADRVRPYVIRSAAADTRPPVPPAETGRIVGPWYERWEQQTVPTAGRDDLIWCASCFNWHRTGDCPEKKPAGDTLDDVRQALAGPIRALAAARPDLTSPAPAEGRVREPAGVR</sequence>
<dbReference type="Proteomes" id="UP000578077">
    <property type="component" value="Unassembled WGS sequence"/>
</dbReference>
<gene>
    <name evidence="2" type="ORF">HNR25_003525</name>
</gene>
<evidence type="ECO:0000256" key="1">
    <source>
        <dbReference type="SAM" id="MobiDB-lite"/>
    </source>
</evidence>
<evidence type="ECO:0000313" key="3">
    <source>
        <dbReference type="Proteomes" id="UP000578077"/>
    </source>
</evidence>
<proteinExistence type="predicted"/>
<dbReference type="EMBL" id="JACHLY010000001">
    <property type="protein sequence ID" value="MBB5999774.1"/>
    <property type="molecule type" value="Genomic_DNA"/>
</dbReference>
<protein>
    <submittedName>
        <fullName evidence="2">Uncharacterized protein</fullName>
    </submittedName>
</protein>
<name>A0A841EBG6_9ACTN</name>
<comment type="caution">
    <text evidence="2">The sequence shown here is derived from an EMBL/GenBank/DDBJ whole genome shotgun (WGS) entry which is preliminary data.</text>
</comment>
<reference evidence="2 3" key="1">
    <citation type="submission" date="2020-08" db="EMBL/GenBank/DDBJ databases">
        <title>Sequencing the genomes of 1000 actinobacteria strains.</title>
        <authorList>
            <person name="Klenk H.-P."/>
        </authorList>
    </citation>
    <scope>NUCLEOTIDE SEQUENCE [LARGE SCALE GENOMIC DNA]</scope>
    <source>
        <strain evidence="2 3">DSM 44593</strain>
    </source>
</reference>